<dbReference type="Proteomes" id="UP000033651">
    <property type="component" value="Unassembled WGS sequence"/>
</dbReference>
<evidence type="ECO:0000256" key="1">
    <source>
        <dbReference type="SAM" id="Phobius"/>
    </source>
</evidence>
<keyword evidence="3" id="KW-1185">Reference proteome</keyword>
<accession>A0A0F3KRB6</accession>
<feature type="transmembrane region" description="Helical" evidence="1">
    <location>
        <begin position="37"/>
        <end position="60"/>
    </location>
</feature>
<name>A0A0F3KRB6_9GAMM</name>
<reference evidence="2 3" key="1">
    <citation type="submission" date="2015-03" db="EMBL/GenBank/DDBJ databases">
        <title>Draft genome sequence of Luteibacter yeojuensis strain SU11.</title>
        <authorList>
            <person name="Sulaiman J."/>
            <person name="Priya K."/>
            <person name="Chan K.-G."/>
        </authorList>
    </citation>
    <scope>NUCLEOTIDE SEQUENCE [LARGE SCALE GENOMIC DNA]</scope>
    <source>
        <strain evidence="2 3">SU11</strain>
    </source>
</reference>
<dbReference type="EMBL" id="JZRB01000021">
    <property type="protein sequence ID" value="KJV33805.1"/>
    <property type="molecule type" value="Genomic_DNA"/>
</dbReference>
<dbReference type="PATRIC" id="fig|345309.4.peg.1460"/>
<keyword evidence="1" id="KW-1133">Transmembrane helix</keyword>
<evidence type="ECO:0000313" key="3">
    <source>
        <dbReference type="Proteomes" id="UP000033651"/>
    </source>
</evidence>
<comment type="caution">
    <text evidence="2">The sequence shown here is derived from an EMBL/GenBank/DDBJ whole genome shotgun (WGS) entry which is preliminary data.</text>
</comment>
<dbReference type="AlphaFoldDB" id="A0A0F3KRB6"/>
<proteinExistence type="predicted"/>
<organism evidence="2 3">
    <name type="scientific">Luteibacter yeojuensis</name>
    <dbReference type="NCBI Taxonomy" id="345309"/>
    <lineage>
        <taxon>Bacteria</taxon>
        <taxon>Pseudomonadati</taxon>
        <taxon>Pseudomonadota</taxon>
        <taxon>Gammaproteobacteria</taxon>
        <taxon>Lysobacterales</taxon>
        <taxon>Rhodanobacteraceae</taxon>
        <taxon>Luteibacter</taxon>
    </lineage>
</organism>
<feature type="transmembrane region" description="Helical" evidence="1">
    <location>
        <begin position="6"/>
        <end position="25"/>
    </location>
</feature>
<keyword evidence="1" id="KW-0472">Membrane</keyword>
<gene>
    <name evidence="2" type="ORF">VI08_10610</name>
</gene>
<keyword evidence="1" id="KW-0812">Transmembrane</keyword>
<evidence type="ECO:0000313" key="2">
    <source>
        <dbReference type="EMBL" id="KJV33805.1"/>
    </source>
</evidence>
<sequence length="114" mass="11505">MIAIGYVIAASASASILIALFNKALTDGARNGAARLAWALAATALGAYVGGAVGGVIHVIERGVVEYGSRSGSVTFHRDEHPLLFWGALGVLSAATCVLAALAAVAAWKALKKS</sequence>
<dbReference type="RefSeq" id="WP_045829550.1">
    <property type="nucleotide sequence ID" value="NZ_JZRB01000021.1"/>
</dbReference>
<protein>
    <submittedName>
        <fullName evidence="2">Uncharacterized protein</fullName>
    </submittedName>
</protein>
<feature type="transmembrane region" description="Helical" evidence="1">
    <location>
        <begin position="83"/>
        <end position="108"/>
    </location>
</feature>